<dbReference type="EMBL" id="KN839844">
    <property type="protein sequence ID" value="KIJ65322.1"/>
    <property type="molecule type" value="Genomic_DNA"/>
</dbReference>
<gene>
    <name evidence="1" type="ORF">HYDPIDRAFT_28033</name>
</gene>
<sequence>MSFTAQNLKLDPSKDSHLEHLLLMQELATLRSSFEPSSTFNRINFQQKTGTFCLLPAATPIVMTSHSIKGAVEENAFHRINKIFCKEFLPALRERWFCWDQVELPLAMQQRLELDASIAVDSERHDEPFLFLDPLTSTPNLPIFCQFSVADTTVLSAPLSPLHSSLFSGNFLWILPSDNSFLASESEADQDLSFATSHITNRLEPSFALASPGEIRVRRLSQVSPTIPLLAEGITVRCGRQAVEPKVEGTGKVQAVAAHIPATTDHTPTLLPKFSPPIFFPPPQKEILSPQVNSPLKQIFTVPPQVPKFILAKGKTTSTKHIVNTVVTQVLPALSRPAPEF</sequence>
<organism evidence="1 2">
    <name type="scientific">Hydnomerulius pinastri MD-312</name>
    <dbReference type="NCBI Taxonomy" id="994086"/>
    <lineage>
        <taxon>Eukaryota</taxon>
        <taxon>Fungi</taxon>
        <taxon>Dikarya</taxon>
        <taxon>Basidiomycota</taxon>
        <taxon>Agaricomycotina</taxon>
        <taxon>Agaricomycetes</taxon>
        <taxon>Agaricomycetidae</taxon>
        <taxon>Boletales</taxon>
        <taxon>Boletales incertae sedis</taxon>
        <taxon>Leucogyrophana</taxon>
    </lineage>
</organism>
<dbReference type="AlphaFoldDB" id="A0A0C9WGF2"/>
<proteinExistence type="predicted"/>
<evidence type="ECO:0000313" key="2">
    <source>
        <dbReference type="Proteomes" id="UP000053820"/>
    </source>
</evidence>
<protein>
    <submittedName>
        <fullName evidence="1">Uncharacterized protein</fullName>
    </submittedName>
</protein>
<evidence type="ECO:0000313" key="1">
    <source>
        <dbReference type="EMBL" id="KIJ65322.1"/>
    </source>
</evidence>
<keyword evidence="2" id="KW-1185">Reference proteome</keyword>
<dbReference type="HOGENOM" id="CLU_813966_0_0_1"/>
<name>A0A0C9WGF2_9AGAM</name>
<reference evidence="1 2" key="1">
    <citation type="submission" date="2014-04" db="EMBL/GenBank/DDBJ databases">
        <title>Evolutionary Origins and Diversification of the Mycorrhizal Mutualists.</title>
        <authorList>
            <consortium name="DOE Joint Genome Institute"/>
            <consortium name="Mycorrhizal Genomics Consortium"/>
            <person name="Kohler A."/>
            <person name="Kuo A."/>
            <person name="Nagy L.G."/>
            <person name="Floudas D."/>
            <person name="Copeland A."/>
            <person name="Barry K.W."/>
            <person name="Cichocki N."/>
            <person name="Veneault-Fourrey C."/>
            <person name="LaButti K."/>
            <person name="Lindquist E.A."/>
            <person name="Lipzen A."/>
            <person name="Lundell T."/>
            <person name="Morin E."/>
            <person name="Murat C."/>
            <person name="Riley R."/>
            <person name="Ohm R."/>
            <person name="Sun H."/>
            <person name="Tunlid A."/>
            <person name="Henrissat B."/>
            <person name="Grigoriev I.V."/>
            <person name="Hibbett D.S."/>
            <person name="Martin F."/>
        </authorList>
    </citation>
    <scope>NUCLEOTIDE SEQUENCE [LARGE SCALE GENOMIC DNA]</scope>
    <source>
        <strain evidence="1 2">MD-312</strain>
    </source>
</reference>
<dbReference type="Proteomes" id="UP000053820">
    <property type="component" value="Unassembled WGS sequence"/>
</dbReference>
<dbReference type="OrthoDB" id="2683473at2759"/>
<accession>A0A0C9WGF2</accession>